<evidence type="ECO:0000313" key="2">
    <source>
        <dbReference type="EMBL" id="RDX42021.1"/>
    </source>
</evidence>
<dbReference type="AlphaFoldDB" id="A0A371CP20"/>
<accession>A0A371CP20</accession>
<feature type="domain" description="AB hydrolase-1" evidence="1">
    <location>
        <begin position="33"/>
        <end position="334"/>
    </location>
</feature>
<proteinExistence type="predicted"/>
<evidence type="ECO:0000313" key="3">
    <source>
        <dbReference type="Proteomes" id="UP000256964"/>
    </source>
</evidence>
<dbReference type="Gene3D" id="3.40.50.1820">
    <property type="entry name" value="alpha/beta hydrolase"/>
    <property type="match status" value="1"/>
</dbReference>
<dbReference type="Proteomes" id="UP000256964">
    <property type="component" value="Unassembled WGS sequence"/>
</dbReference>
<protein>
    <submittedName>
        <fullName evidence="2">Alpha/beta-hydrolase</fullName>
    </submittedName>
</protein>
<reference evidence="2 3" key="1">
    <citation type="journal article" date="2018" name="Biotechnol. Biofuels">
        <title>Integrative visual omics of the white-rot fungus Polyporus brumalis exposes the biotechnological potential of its oxidative enzymes for delignifying raw plant biomass.</title>
        <authorList>
            <person name="Miyauchi S."/>
            <person name="Rancon A."/>
            <person name="Drula E."/>
            <person name="Hage H."/>
            <person name="Chaduli D."/>
            <person name="Favel A."/>
            <person name="Grisel S."/>
            <person name="Henrissat B."/>
            <person name="Herpoel-Gimbert I."/>
            <person name="Ruiz-Duenas F.J."/>
            <person name="Chevret D."/>
            <person name="Hainaut M."/>
            <person name="Lin J."/>
            <person name="Wang M."/>
            <person name="Pangilinan J."/>
            <person name="Lipzen A."/>
            <person name="Lesage-Meessen L."/>
            <person name="Navarro D."/>
            <person name="Riley R."/>
            <person name="Grigoriev I.V."/>
            <person name="Zhou S."/>
            <person name="Raouche S."/>
            <person name="Rosso M.N."/>
        </authorList>
    </citation>
    <scope>NUCLEOTIDE SEQUENCE [LARGE SCALE GENOMIC DNA]</scope>
    <source>
        <strain evidence="2 3">BRFM 1820</strain>
    </source>
</reference>
<dbReference type="Pfam" id="PF12697">
    <property type="entry name" value="Abhydrolase_6"/>
    <property type="match status" value="1"/>
</dbReference>
<name>A0A371CP20_9APHY</name>
<sequence>MPSITVDDSGTELAYLDSGVPSTSPESYVTIFALHGIGYGYHIYDRLVKFIQDSKPPGVRFVAVSRRGYPGSTPYDAAEVGGLPTASDDQKAAFLRARGAELAAFIDKFIQEANLPPVSADGSSGGIALMGWSLGCAFALSVVSHIDTYPQSVQARLGAYLRTLILHESPLVALGVPEAPQSWTPQLETSIRPDQAGLIGVQWLTSYFKHPDLSSRSFDGVEWVVPATYRAPTIYNMSDAEIAQILTFEGAMFDATWYMSSAAQLRASYERACFGSDIKSKLPHMKISVVVGDATLALGLVAAWQIEDDGKRNGTEVTVKWIKGGNHLVQWDDPSIALQSFLEVIV</sequence>
<evidence type="ECO:0000259" key="1">
    <source>
        <dbReference type="Pfam" id="PF12697"/>
    </source>
</evidence>
<dbReference type="OrthoDB" id="3251587at2759"/>
<dbReference type="InterPro" id="IPR000073">
    <property type="entry name" value="AB_hydrolase_1"/>
</dbReference>
<dbReference type="EMBL" id="KZ857495">
    <property type="protein sequence ID" value="RDX42021.1"/>
    <property type="molecule type" value="Genomic_DNA"/>
</dbReference>
<dbReference type="InterPro" id="IPR029058">
    <property type="entry name" value="AB_hydrolase_fold"/>
</dbReference>
<gene>
    <name evidence="2" type="ORF">OH76DRAFT_1448938</name>
</gene>
<dbReference type="SUPFAM" id="SSF53474">
    <property type="entry name" value="alpha/beta-Hydrolases"/>
    <property type="match status" value="1"/>
</dbReference>
<organism evidence="2 3">
    <name type="scientific">Lentinus brumalis</name>
    <dbReference type="NCBI Taxonomy" id="2498619"/>
    <lineage>
        <taxon>Eukaryota</taxon>
        <taxon>Fungi</taxon>
        <taxon>Dikarya</taxon>
        <taxon>Basidiomycota</taxon>
        <taxon>Agaricomycotina</taxon>
        <taxon>Agaricomycetes</taxon>
        <taxon>Polyporales</taxon>
        <taxon>Polyporaceae</taxon>
        <taxon>Lentinus</taxon>
    </lineage>
</organism>
<keyword evidence="3" id="KW-1185">Reference proteome</keyword>